<comment type="similarity">
    <text evidence="2">Belongs to the EccB family.</text>
</comment>
<dbReference type="Pfam" id="PF05108">
    <property type="entry name" value="T7SS_ESX1_EccB"/>
    <property type="match status" value="1"/>
</dbReference>
<keyword evidence="8 11" id="KW-1133">Transmembrane helix</keyword>
<dbReference type="GO" id="GO:0005524">
    <property type="term" value="F:ATP binding"/>
    <property type="evidence" value="ECO:0007669"/>
    <property type="project" value="UniProtKB-KW"/>
</dbReference>
<keyword evidence="13" id="KW-1185">Reference proteome</keyword>
<dbReference type="Proteomes" id="UP001152755">
    <property type="component" value="Unassembled WGS sequence"/>
</dbReference>
<dbReference type="InterPro" id="IPR044857">
    <property type="entry name" value="T7SS_EccB_R1"/>
</dbReference>
<comment type="subcellular location">
    <subcellularLocation>
        <location evidence="1">Cell membrane</location>
        <topology evidence="1">Single-pass membrane protein</topology>
    </subcellularLocation>
</comment>
<evidence type="ECO:0000256" key="2">
    <source>
        <dbReference type="ARBA" id="ARBA00008149"/>
    </source>
</evidence>
<comment type="caution">
    <text evidence="12">The sequence shown here is derived from an EMBL/GenBank/DDBJ whole genome shotgun (WGS) entry which is preliminary data.</text>
</comment>
<evidence type="ECO:0000313" key="12">
    <source>
        <dbReference type="EMBL" id="MDG3016285.1"/>
    </source>
</evidence>
<evidence type="ECO:0000256" key="3">
    <source>
        <dbReference type="ARBA" id="ARBA00022475"/>
    </source>
</evidence>
<keyword evidence="9 11" id="KW-0472">Membrane</keyword>
<evidence type="ECO:0000256" key="10">
    <source>
        <dbReference type="SAM" id="MobiDB-lite"/>
    </source>
</evidence>
<keyword evidence="5" id="KW-0547">Nucleotide-binding</keyword>
<dbReference type="NCBIfam" id="TIGR03919">
    <property type="entry name" value="T7SS_EccB"/>
    <property type="match status" value="1"/>
</dbReference>
<dbReference type="EMBL" id="JANRHA010000012">
    <property type="protein sequence ID" value="MDG3016285.1"/>
    <property type="molecule type" value="Genomic_DNA"/>
</dbReference>
<reference evidence="12" key="1">
    <citation type="submission" date="2022-08" db="EMBL/GenBank/DDBJ databases">
        <title>Genome analysis of Corynebacteriales strain.</title>
        <authorList>
            <person name="Lee S.D."/>
        </authorList>
    </citation>
    <scope>NUCLEOTIDE SEQUENCE</scope>
    <source>
        <strain evidence="12">D3-21</strain>
    </source>
</reference>
<proteinExistence type="inferred from homology"/>
<evidence type="ECO:0000256" key="7">
    <source>
        <dbReference type="ARBA" id="ARBA00022840"/>
    </source>
</evidence>
<dbReference type="GO" id="GO:0005886">
    <property type="term" value="C:plasma membrane"/>
    <property type="evidence" value="ECO:0007669"/>
    <property type="project" value="UniProtKB-SubCell"/>
</dbReference>
<keyword evidence="6" id="KW-0378">Hydrolase</keyword>
<name>A0A9X4M3D1_9ACTN</name>
<dbReference type="Gene3D" id="2.40.50.910">
    <property type="entry name" value="Type VII secretion system EccB, repeat 3 domain"/>
    <property type="match status" value="1"/>
</dbReference>
<dbReference type="InterPro" id="IPR042485">
    <property type="entry name" value="T7SS_EccB_R3"/>
</dbReference>
<feature type="region of interest" description="Disordered" evidence="10">
    <location>
        <begin position="476"/>
        <end position="498"/>
    </location>
</feature>
<dbReference type="InterPro" id="IPR007795">
    <property type="entry name" value="T7SS_EccB"/>
</dbReference>
<protein>
    <submittedName>
        <fullName evidence="12">Type VII secretion protein EccB</fullName>
    </submittedName>
</protein>
<dbReference type="PANTHER" id="PTHR40765:SF2">
    <property type="entry name" value="ESX-2 SECRETION SYSTEM ATPASE ECCB2"/>
    <property type="match status" value="1"/>
</dbReference>
<accession>A0A9X4M3D1</accession>
<evidence type="ECO:0000256" key="6">
    <source>
        <dbReference type="ARBA" id="ARBA00022801"/>
    </source>
</evidence>
<dbReference type="GO" id="GO:0016787">
    <property type="term" value="F:hydrolase activity"/>
    <property type="evidence" value="ECO:0007669"/>
    <property type="project" value="UniProtKB-KW"/>
</dbReference>
<keyword evidence="3" id="KW-1003">Cell membrane</keyword>
<evidence type="ECO:0000256" key="5">
    <source>
        <dbReference type="ARBA" id="ARBA00022741"/>
    </source>
</evidence>
<keyword evidence="7" id="KW-0067">ATP-binding</keyword>
<evidence type="ECO:0000256" key="1">
    <source>
        <dbReference type="ARBA" id="ARBA00004162"/>
    </source>
</evidence>
<dbReference type="AlphaFoldDB" id="A0A9X4M3D1"/>
<dbReference type="RefSeq" id="WP_332520461.1">
    <property type="nucleotide sequence ID" value="NZ_JANRHA010000012.1"/>
</dbReference>
<dbReference type="PANTHER" id="PTHR40765">
    <property type="entry name" value="ESX-2 SECRETION SYSTEM ATPASE ECCB2"/>
    <property type="match status" value="1"/>
</dbReference>
<organism evidence="12 13">
    <name type="scientific">Speluncibacter jeojiensis</name>
    <dbReference type="NCBI Taxonomy" id="2710754"/>
    <lineage>
        <taxon>Bacteria</taxon>
        <taxon>Bacillati</taxon>
        <taxon>Actinomycetota</taxon>
        <taxon>Actinomycetes</taxon>
        <taxon>Mycobacteriales</taxon>
        <taxon>Speluncibacteraceae</taxon>
        <taxon>Speluncibacter</taxon>
    </lineage>
</organism>
<evidence type="ECO:0000256" key="11">
    <source>
        <dbReference type="SAM" id="Phobius"/>
    </source>
</evidence>
<evidence type="ECO:0000256" key="4">
    <source>
        <dbReference type="ARBA" id="ARBA00022692"/>
    </source>
</evidence>
<feature type="transmembrane region" description="Helical" evidence="11">
    <location>
        <begin position="43"/>
        <end position="64"/>
    </location>
</feature>
<dbReference type="GO" id="GO:0005576">
    <property type="term" value="C:extracellular region"/>
    <property type="evidence" value="ECO:0007669"/>
    <property type="project" value="TreeGrafter"/>
</dbReference>
<gene>
    <name evidence="12" type="primary">eccB</name>
    <name evidence="12" type="ORF">NVS88_17155</name>
</gene>
<evidence type="ECO:0000256" key="8">
    <source>
        <dbReference type="ARBA" id="ARBA00022989"/>
    </source>
</evidence>
<evidence type="ECO:0000256" key="9">
    <source>
        <dbReference type="ARBA" id="ARBA00023136"/>
    </source>
</evidence>
<evidence type="ECO:0000313" key="13">
    <source>
        <dbReference type="Proteomes" id="UP001152755"/>
    </source>
</evidence>
<keyword evidence="4 11" id="KW-0812">Transmembrane</keyword>
<dbReference type="Gene3D" id="3.30.2390.20">
    <property type="entry name" value="Type VII secretion system EccB, repeat 1 domain"/>
    <property type="match status" value="1"/>
</dbReference>
<sequence length="498" mass="51150">MPAQLTTKSQVNGYRFMVRRMEHALVRRDVRMLDDPMRSQSRALTVGIVLALLVLGGCGVLALFKPQAKMGDAKIVVGKDSGAMFVVVDGRLHPVLNLASARLVVGSAVTPQTVKDSELGSMARGPLVGIPGAPELLPNRNGQLHSAWTVCDTISDGSGSGSAGSALPSGATTTTVIAGKPDLGDGIGALAPGNALLVTDGRTDYLIYDGKRAAVDLRDTAVTHALQLDGITPRPVSSGLLNAVPEALPIVPPRILDMGRPSSTPIPGLVIGSVFSTSNAGATQYYVLLRDGMEKISQATADLIRYTNTQGGGEIPSIAPRLTAGVPSVTTLAVDSYPSVAPTVVDAKTSPVSCLSWNRDADAKHADLTVLTGNSLPTPPGAQPVALIGADTGAGRLDEFYMPPGKAAFVSATGGSPDAGTSGPLFLVSDTGVRYGIADPKTAQMLGLGDKSDPAPWPILSLLPQGPALTRTDALVTHDGMSPDPAPGKLEVKETSGS</sequence>